<dbReference type="EMBL" id="JADYXP020000005">
    <property type="protein sequence ID" value="KAL0123287.1"/>
    <property type="molecule type" value="Genomic_DNA"/>
</dbReference>
<evidence type="ECO:0000313" key="2">
    <source>
        <dbReference type="Proteomes" id="UP001430953"/>
    </source>
</evidence>
<dbReference type="AlphaFoldDB" id="A0AAW2G798"/>
<keyword evidence="2" id="KW-1185">Reference proteome</keyword>
<evidence type="ECO:0000313" key="1">
    <source>
        <dbReference type="EMBL" id="KAL0123287.1"/>
    </source>
</evidence>
<name>A0AAW2G798_9HYME</name>
<protein>
    <submittedName>
        <fullName evidence="1">Uncharacterized protein</fullName>
    </submittedName>
</protein>
<sequence length="84" mass="10552">MKLLHPTTRFRVVRHSLTREKKFYLIKYTSRNKCRREINTRINYNATFVNLIKLKKLRQCLITELFSNWMCIQYSTYRQYEYDY</sequence>
<dbReference type="Proteomes" id="UP001430953">
    <property type="component" value="Unassembled WGS sequence"/>
</dbReference>
<gene>
    <name evidence="1" type="ORF">PUN28_005668</name>
</gene>
<reference evidence="1 2" key="1">
    <citation type="submission" date="2023-03" db="EMBL/GenBank/DDBJ databases">
        <title>High recombination rates correlate with genetic variation in Cardiocondyla obscurior ants.</title>
        <authorList>
            <person name="Errbii M."/>
        </authorList>
    </citation>
    <scope>NUCLEOTIDE SEQUENCE [LARGE SCALE GENOMIC DNA]</scope>
    <source>
        <strain evidence="1">Alpha-2009</strain>
        <tissue evidence="1">Whole body</tissue>
    </source>
</reference>
<comment type="caution">
    <text evidence="1">The sequence shown here is derived from an EMBL/GenBank/DDBJ whole genome shotgun (WGS) entry which is preliminary data.</text>
</comment>
<organism evidence="1 2">
    <name type="scientific">Cardiocondyla obscurior</name>
    <dbReference type="NCBI Taxonomy" id="286306"/>
    <lineage>
        <taxon>Eukaryota</taxon>
        <taxon>Metazoa</taxon>
        <taxon>Ecdysozoa</taxon>
        <taxon>Arthropoda</taxon>
        <taxon>Hexapoda</taxon>
        <taxon>Insecta</taxon>
        <taxon>Pterygota</taxon>
        <taxon>Neoptera</taxon>
        <taxon>Endopterygota</taxon>
        <taxon>Hymenoptera</taxon>
        <taxon>Apocrita</taxon>
        <taxon>Aculeata</taxon>
        <taxon>Formicoidea</taxon>
        <taxon>Formicidae</taxon>
        <taxon>Myrmicinae</taxon>
        <taxon>Cardiocondyla</taxon>
    </lineage>
</organism>
<accession>A0AAW2G798</accession>
<proteinExistence type="predicted"/>